<feature type="transmembrane region" description="Helical" evidence="7">
    <location>
        <begin position="12"/>
        <end position="29"/>
    </location>
</feature>
<evidence type="ECO:0000256" key="6">
    <source>
        <dbReference type="RuleBase" id="RU003732"/>
    </source>
</evidence>
<keyword evidence="6" id="KW-0769">Symport</keyword>
<dbReference type="NCBIfam" id="NF037979">
    <property type="entry name" value="Na_transp"/>
    <property type="match status" value="1"/>
</dbReference>
<feature type="transmembrane region" description="Helical" evidence="7">
    <location>
        <begin position="87"/>
        <end position="116"/>
    </location>
</feature>
<keyword evidence="2 6" id="KW-0813">Transport</keyword>
<feature type="transmembrane region" description="Helical" evidence="7">
    <location>
        <begin position="41"/>
        <end position="66"/>
    </location>
</feature>
<dbReference type="InterPro" id="IPR047218">
    <property type="entry name" value="YocR/YhdH-like"/>
</dbReference>
<feature type="transmembrane region" description="Helical" evidence="7">
    <location>
        <begin position="384"/>
        <end position="401"/>
    </location>
</feature>
<evidence type="ECO:0000313" key="9">
    <source>
        <dbReference type="Proteomes" id="UP001465331"/>
    </source>
</evidence>
<feature type="transmembrane region" description="Helical" evidence="7">
    <location>
        <begin position="176"/>
        <end position="203"/>
    </location>
</feature>
<comment type="similarity">
    <text evidence="6">Belongs to the sodium:neurotransmitter symporter (SNF) (TC 2.A.22) family.</text>
</comment>
<proteinExistence type="inferred from homology"/>
<feature type="transmembrane region" description="Helical" evidence="7">
    <location>
        <begin position="145"/>
        <end position="164"/>
    </location>
</feature>
<organism evidence="8 9">
    <name type="scientific">Sinimarinibacterium thermocellulolyticum</name>
    <dbReference type="NCBI Taxonomy" id="3170016"/>
    <lineage>
        <taxon>Bacteria</taxon>
        <taxon>Pseudomonadati</taxon>
        <taxon>Pseudomonadota</taxon>
        <taxon>Gammaproteobacteria</taxon>
        <taxon>Nevskiales</taxon>
        <taxon>Nevskiaceae</taxon>
        <taxon>Sinimarinibacterium</taxon>
    </lineage>
</organism>
<dbReference type="SUPFAM" id="SSF161070">
    <property type="entry name" value="SNF-like"/>
    <property type="match status" value="1"/>
</dbReference>
<reference evidence="8 9" key="1">
    <citation type="submission" date="2024-06" db="EMBL/GenBank/DDBJ databases">
        <authorList>
            <person name="Li Z."/>
            <person name="Jiang Y."/>
        </authorList>
    </citation>
    <scope>NUCLEOTIDE SEQUENCE [LARGE SCALE GENOMIC DNA]</scope>
    <source>
        <strain evidence="8 9">HSW-8</strain>
    </source>
</reference>
<comment type="subcellular location">
    <subcellularLocation>
        <location evidence="1">Membrane</location>
        <topology evidence="1">Multi-pass membrane protein</topology>
    </subcellularLocation>
</comment>
<dbReference type="Proteomes" id="UP001465331">
    <property type="component" value="Unassembled WGS sequence"/>
</dbReference>
<feature type="transmembrane region" description="Helical" evidence="7">
    <location>
        <begin position="342"/>
        <end position="364"/>
    </location>
</feature>
<feature type="transmembrane region" description="Helical" evidence="7">
    <location>
        <begin position="251"/>
        <end position="277"/>
    </location>
</feature>
<accession>A0ABV2AB28</accession>
<name>A0ABV2AB28_9GAMM</name>
<dbReference type="EMBL" id="JBEPIJ010000011">
    <property type="protein sequence ID" value="MES0874447.1"/>
    <property type="molecule type" value="Genomic_DNA"/>
</dbReference>
<evidence type="ECO:0000256" key="5">
    <source>
        <dbReference type="ARBA" id="ARBA00023136"/>
    </source>
</evidence>
<evidence type="ECO:0000313" key="8">
    <source>
        <dbReference type="EMBL" id="MES0874447.1"/>
    </source>
</evidence>
<dbReference type="InterPro" id="IPR000175">
    <property type="entry name" value="Na/ntran_symport"/>
</dbReference>
<dbReference type="PROSITE" id="PS00610">
    <property type="entry name" value="NA_NEUROTRAN_SYMP_1"/>
    <property type="match status" value="1"/>
</dbReference>
<feature type="transmembrane region" description="Helical" evidence="7">
    <location>
        <begin position="421"/>
        <end position="443"/>
    </location>
</feature>
<dbReference type="Pfam" id="PF00209">
    <property type="entry name" value="SNF"/>
    <property type="match status" value="2"/>
</dbReference>
<evidence type="ECO:0000256" key="3">
    <source>
        <dbReference type="ARBA" id="ARBA00022692"/>
    </source>
</evidence>
<gene>
    <name evidence="8" type="ORF">ABSH63_10590</name>
</gene>
<keyword evidence="3 6" id="KW-0812">Transmembrane</keyword>
<keyword evidence="5 7" id="KW-0472">Membrane</keyword>
<comment type="caution">
    <text evidence="8">The sequence shown here is derived from an EMBL/GenBank/DDBJ whole genome shotgun (WGS) entry which is preliminary data.</text>
</comment>
<keyword evidence="4 7" id="KW-1133">Transmembrane helix</keyword>
<dbReference type="CDD" id="cd10336">
    <property type="entry name" value="SLC6sbd_Tyt1-Like"/>
    <property type="match status" value="1"/>
</dbReference>
<dbReference type="InterPro" id="IPR037272">
    <property type="entry name" value="SNS_sf"/>
</dbReference>
<evidence type="ECO:0000256" key="7">
    <source>
        <dbReference type="SAM" id="Phobius"/>
    </source>
</evidence>
<evidence type="ECO:0000256" key="2">
    <source>
        <dbReference type="ARBA" id="ARBA00022448"/>
    </source>
</evidence>
<dbReference type="PANTHER" id="PTHR42948">
    <property type="entry name" value="TRANSPORTER"/>
    <property type="match status" value="1"/>
</dbReference>
<protein>
    <recommendedName>
        <fullName evidence="6">Transporter</fullName>
    </recommendedName>
</protein>
<dbReference type="RefSeq" id="WP_352889643.1">
    <property type="nucleotide sequence ID" value="NZ_JBEPIJ010000011.1"/>
</dbReference>
<feature type="transmembrane region" description="Helical" evidence="7">
    <location>
        <begin position="215"/>
        <end position="239"/>
    </location>
</feature>
<evidence type="ECO:0000256" key="4">
    <source>
        <dbReference type="ARBA" id="ARBA00022989"/>
    </source>
</evidence>
<dbReference type="PRINTS" id="PR00176">
    <property type="entry name" value="NANEUSMPORT"/>
</dbReference>
<dbReference type="PANTHER" id="PTHR42948:SF1">
    <property type="entry name" value="TRANSPORTER"/>
    <property type="match status" value="1"/>
</dbReference>
<feature type="transmembrane region" description="Helical" evidence="7">
    <location>
        <begin position="297"/>
        <end position="322"/>
    </location>
</feature>
<dbReference type="PROSITE" id="PS50267">
    <property type="entry name" value="NA_NEUROTRAN_SYMP_3"/>
    <property type="match status" value="1"/>
</dbReference>
<keyword evidence="9" id="KW-1185">Reference proteome</keyword>
<sequence>MSTARENWGSRFGFIMAAAGSAVGIGNIWRFPYTTGTNGGGAFLLIYLAIVIGFGLSVAIAEMLVGRAAQRNPVGAFRALGGGAWPLVGFGGVLTGFVILSFYIVVAGWTLAYIGFMASGSIDTTDPERLSQVFSGFVADPLRPILYSGVFMALTAWIVVGGIAKGIERWNKILMPALFVILLVLVLRSVTLDGAAEGLAFFLKPDFGAVTAGTFYAAIAQAFFSLSIGMGTLLTYGSYLSKQEHLPKATLTVAMIDTGVAVLAGLMIMPAVFAFGFDPSAGPGLTFVTLPAVFASMPFGAVFGVLFFTLLAIAALTSAVSILEPMVSYVVDEHRFSRRKTVIVASLICFALGVPASLSFGIWSGFTIGGRTWFDLVDFLANNIMLPLGGLFTALFVGWAWKRAAYELSNEGALKLPWTPVWLFVLRFLAPLGILWIMASALFA</sequence>
<evidence type="ECO:0000256" key="1">
    <source>
        <dbReference type="ARBA" id="ARBA00004141"/>
    </source>
</evidence>